<keyword evidence="2" id="KW-1185">Reference proteome</keyword>
<proteinExistence type="predicted"/>
<dbReference type="RefSeq" id="WP_079644916.1">
    <property type="nucleotide sequence ID" value="NZ_FUZF01000017.1"/>
</dbReference>
<accession>A0A1T5FP19</accession>
<dbReference type="OrthoDB" id="711624at2"/>
<evidence type="ECO:0000313" key="1">
    <source>
        <dbReference type="EMBL" id="SKB97842.1"/>
    </source>
</evidence>
<name>A0A1T5FP19_9SPHI</name>
<evidence type="ECO:0000313" key="2">
    <source>
        <dbReference type="Proteomes" id="UP000190150"/>
    </source>
</evidence>
<sequence>MLNTIINSLQQANKLDQPVEKFTMLVNEKSETQGALYFIPIKDREIKVLLPAPYYKDFQGLSAALTYRQLLKHKEIIVLK</sequence>
<reference evidence="2" key="1">
    <citation type="submission" date="2017-02" db="EMBL/GenBank/DDBJ databases">
        <authorList>
            <person name="Varghese N."/>
            <person name="Submissions S."/>
        </authorList>
    </citation>
    <scope>NUCLEOTIDE SEQUENCE [LARGE SCALE GENOMIC DNA]</scope>
    <source>
        <strain evidence="2">DSM 24091</strain>
    </source>
</reference>
<gene>
    <name evidence="1" type="ORF">SAMN05660841_03427</name>
</gene>
<dbReference type="EMBL" id="FUZF01000017">
    <property type="protein sequence ID" value="SKB97842.1"/>
    <property type="molecule type" value="Genomic_DNA"/>
</dbReference>
<organism evidence="1 2">
    <name type="scientific">Sphingobacterium nematocida</name>
    <dbReference type="NCBI Taxonomy" id="1513896"/>
    <lineage>
        <taxon>Bacteria</taxon>
        <taxon>Pseudomonadati</taxon>
        <taxon>Bacteroidota</taxon>
        <taxon>Sphingobacteriia</taxon>
        <taxon>Sphingobacteriales</taxon>
        <taxon>Sphingobacteriaceae</taxon>
        <taxon>Sphingobacterium</taxon>
    </lineage>
</organism>
<dbReference type="STRING" id="1513896.SAMN05660841_03427"/>
<dbReference type="AlphaFoldDB" id="A0A1T5FP19"/>
<protein>
    <submittedName>
        <fullName evidence="1">Uncharacterized protein</fullName>
    </submittedName>
</protein>
<dbReference type="Proteomes" id="UP000190150">
    <property type="component" value="Unassembled WGS sequence"/>
</dbReference>